<keyword evidence="8" id="KW-1185">Reference proteome</keyword>
<evidence type="ECO:0000256" key="1">
    <source>
        <dbReference type="ARBA" id="ARBA00004123"/>
    </source>
</evidence>
<reference evidence="7 8" key="1">
    <citation type="submission" date="2019-04" db="EMBL/GenBank/DDBJ databases">
        <title>Chromosome genome assembly for Takifugu flavidus.</title>
        <authorList>
            <person name="Xiao S."/>
        </authorList>
    </citation>
    <scope>NUCLEOTIDE SEQUENCE [LARGE SCALE GENOMIC DNA]</scope>
    <source>
        <strain evidence="7">HTHZ2018</strain>
        <tissue evidence="7">Muscle</tissue>
    </source>
</reference>
<evidence type="ECO:0000313" key="7">
    <source>
        <dbReference type="EMBL" id="TWW70232.1"/>
    </source>
</evidence>
<comment type="caution">
    <text evidence="7">The sequence shown here is derived from an EMBL/GenBank/DDBJ whole genome shotgun (WGS) entry which is preliminary data.</text>
</comment>
<keyword evidence="6" id="KW-0539">Nucleus</keyword>
<name>A0A5C6NRP9_9TELE</name>
<sequence length="257" mass="28856">MSLTSAGDKLSLDSQQVYSDRLDHTPMLERLDLQEKRADQHGSEPQLTISRGEHLEVLESCGGGSHCCDGWRRRRRRRSEEEEKEKEKEVEIRLGETATFICKVIWETWQSGPQTTSIQKRTSAQGSPLLASLPLPGRPLQPQLDLKHLMPFKLNGSSPLSLFPNFNTVNSSSMWSPRKQMSVSPSTQTQLVITGFSESYHPLLSVEAVWGGTTDYCAIEDLSQVLRIVLESPSRDTVRAHSRPLLDAYQCVLTPPL</sequence>
<keyword evidence="2" id="KW-0479">Metal-binding</keyword>
<dbReference type="PANTHER" id="PTHR23067">
    <property type="entry name" value="DOUBLE-STRANDED RNA-BINDING ZINC FINGER PROTEIN"/>
    <property type="match status" value="1"/>
</dbReference>
<evidence type="ECO:0000256" key="2">
    <source>
        <dbReference type="ARBA" id="ARBA00022723"/>
    </source>
</evidence>
<keyword evidence="4" id="KW-0863">Zinc-finger</keyword>
<organism evidence="7 8">
    <name type="scientific">Takifugu flavidus</name>
    <name type="common">sansaifugu</name>
    <dbReference type="NCBI Taxonomy" id="433684"/>
    <lineage>
        <taxon>Eukaryota</taxon>
        <taxon>Metazoa</taxon>
        <taxon>Chordata</taxon>
        <taxon>Craniata</taxon>
        <taxon>Vertebrata</taxon>
        <taxon>Euteleostomi</taxon>
        <taxon>Actinopterygii</taxon>
        <taxon>Neopterygii</taxon>
        <taxon>Teleostei</taxon>
        <taxon>Neoteleostei</taxon>
        <taxon>Acanthomorphata</taxon>
        <taxon>Eupercaria</taxon>
        <taxon>Tetraodontiformes</taxon>
        <taxon>Tetradontoidea</taxon>
        <taxon>Tetraodontidae</taxon>
        <taxon>Takifugu</taxon>
    </lineage>
</organism>
<accession>A0A5C6NRP9</accession>
<proteinExistence type="predicted"/>
<dbReference type="GO" id="GO:0008270">
    <property type="term" value="F:zinc ion binding"/>
    <property type="evidence" value="ECO:0007669"/>
    <property type="project" value="UniProtKB-KW"/>
</dbReference>
<gene>
    <name evidence="7" type="ORF">D4764_18G0010380</name>
</gene>
<comment type="subcellular location">
    <subcellularLocation>
        <location evidence="1">Nucleus</location>
    </subcellularLocation>
</comment>
<evidence type="ECO:0000256" key="3">
    <source>
        <dbReference type="ARBA" id="ARBA00022737"/>
    </source>
</evidence>
<dbReference type="GO" id="GO:0005634">
    <property type="term" value="C:nucleus"/>
    <property type="evidence" value="ECO:0007669"/>
    <property type="project" value="UniProtKB-SubCell"/>
</dbReference>
<dbReference type="PANTHER" id="PTHR23067:SF6">
    <property type="entry name" value="ZINC FINGER PROTEIN 385C"/>
    <property type="match status" value="1"/>
</dbReference>
<protein>
    <submittedName>
        <fullName evidence="7">Zinc finger protein 385C</fullName>
    </submittedName>
</protein>
<evidence type="ECO:0000313" key="8">
    <source>
        <dbReference type="Proteomes" id="UP000324091"/>
    </source>
</evidence>
<dbReference type="AlphaFoldDB" id="A0A5C6NRP9"/>
<dbReference type="EMBL" id="RHFK02000010">
    <property type="protein sequence ID" value="TWW70232.1"/>
    <property type="molecule type" value="Genomic_DNA"/>
</dbReference>
<dbReference type="InterPro" id="IPR051845">
    <property type="entry name" value="Znf385"/>
</dbReference>
<evidence type="ECO:0000256" key="4">
    <source>
        <dbReference type="ARBA" id="ARBA00022771"/>
    </source>
</evidence>
<keyword evidence="5" id="KW-0862">Zinc</keyword>
<dbReference type="Proteomes" id="UP000324091">
    <property type="component" value="Chromosome 18"/>
</dbReference>
<keyword evidence="3" id="KW-0677">Repeat</keyword>
<evidence type="ECO:0000256" key="6">
    <source>
        <dbReference type="ARBA" id="ARBA00023242"/>
    </source>
</evidence>
<evidence type="ECO:0000256" key="5">
    <source>
        <dbReference type="ARBA" id="ARBA00022833"/>
    </source>
</evidence>